<evidence type="ECO:0000313" key="1">
    <source>
        <dbReference type="EMBL" id="MBB4010268.1"/>
    </source>
</evidence>
<dbReference type="OrthoDB" id="1522627at2"/>
<organism evidence="2 3">
    <name type="scientific">Allorhizobium taibaishanense</name>
    <dbReference type="NCBI Taxonomy" id="887144"/>
    <lineage>
        <taxon>Bacteria</taxon>
        <taxon>Pseudomonadati</taxon>
        <taxon>Pseudomonadota</taxon>
        <taxon>Alphaproteobacteria</taxon>
        <taxon>Hyphomicrobiales</taxon>
        <taxon>Rhizobiaceae</taxon>
        <taxon>Rhizobium/Agrobacterium group</taxon>
        <taxon>Allorhizobium</taxon>
    </lineage>
</organism>
<dbReference type="Proteomes" id="UP000544107">
    <property type="component" value="Unassembled WGS sequence"/>
</dbReference>
<evidence type="ECO:0008006" key="5">
    <source>
        <dbReference type="Google" id="ProtNLM"/>
    </source>
</evidence>
<proteinExistence type="predicted"/>
<dbReference type="Pfam" id="PF13365">
    <property type="entry name" value="Trypsin_2"/>
    <property type="match status" value="1"/>
</dbReference>
<comment type="caution">
    <text evidence="2">The sequence shown here is derived from an EMBL/GenBank/DDBJ whole genome shotgun (WGS) entry which is preliminary data.</text>
</comment>
<dbReference type="STRING" id="887144.BJF91_02300"/>
<dbReference type="EMBL" id="JACIED010000007">
    <property type="protein sequence ID" value="MBB4010268.1"/>
    <property type="molecule type" value="Genomic_DNA"/>
</dbReference>
<dbReference type="EMBL" id="MKIN01000014">
    <property type="protein sequence ID" value="OLP52380.1"/>
    <property type="molecule type" value="Genomic_DNA"/>
</dbReference>
<dbReference type="Proteomes" id="UP000185598">
    <property type="component" value="Unassembled WGS sequence"/>
</dbReference>
<gene>
    <name evidence="2" type="ORF">BJF91_02300</name>
    <name evidence="1" type="ORF">GGQ71_004566</name>
</gene>
<dbReference type="InterPro" id="IPR009003">
    <property type="entry name" value="Peptidase_S1_PA"/>
</dbReference>
<name>A0A1Q9ABX4_9HYPH</name>
<protein>
    <recommendedName>
        <fullName evidence="5">Serine protease</fullName>
    </recommendedName>
</protein>
<dbReference type="AlphaFoldDB" id="A0A1Q9ABX4"/>
<evidence type="ECO:0000313" key="4">
    <source>
        <dbReference type="Proteomes" id="UP000544107"/>
    </source>
</evidence>
<dbReference type="SUPFAM" id="SSF50494">
    <property type="entry name" value="Trypsin-like serine proteases"/>
    <property type="match status" value="1"/>
</dbReference>
<evidence type="ECO:0000313" key="2">
    <source>
        <dbReference type="EMBL" id="OLP52380.1"/>
    </source>
</evidence>
<dbReference type="Gene3D" id="2.40.10.10">
    <property type="entry name" value="Trypsin-like serine proteases"/>
    <property type="match status" value="2"/>
</dbReference>
<reference evidence="2 3" key="1">
    <citation type="submission" date="2016-09" db="EMBL/GenBank/DDBJ databases">
        <title>Rhizobium oryziradicis sp. nov., isolated from the root of rice.</title>
        <authorList>
            <person name="Zhao J."/>
            <person name="Zhang X."/>
        </authorList>
    </citation>
    <scope>NUCLEOTIDE SEQUENCE [LARGE SCALE GENOMIC DNA]</scope>
    <source>
        <strain evidence="2 3">14971</strain>
    </source>
</reference>
<dbReference type="InterPro" id="IPR043504">
    <property type="entry name" value="Peptidase_S1_PA_chymotrypsin"/>
</dbReference>
<evidence type="ECO:0000313" key="3">
    <source>
        <dbReference type="Proteomes" id="UP000185598"/>
    </source>
</evidence>
<sequence length="335" mass="36341">MVARVLDEIGTNPPKEIRALIKLLGLAAQPDPYRDFINENSSRLPNFEARKSLLEGGYFQPQDFLHLLHACGDGEGTSTSALMPLLRRLIEWGLVVDQSMFGSHAFVNYSWSQPRIALFVTLRVVDNVLLGPSYVARKYRGSVPAVYVRRGEDEYTGTGFLATNRGDGLKCVIVTAKHNVDPEEGITFVGLNKPEGSTFNPISGNWILHPKLDLALLEVEYNNTIAPIFPIGNPSVLTRTITLGYPAIATTDSSYLLAHGGELNAIVNTYHGEDRLIISNVVAPGNSGGPVLDEAGLCLGVVVNSFETQHEGGVEKANSAIPAKHVLDFIGPYCS</sequence>
<accession>A0A1Q9ABX4</accession>
<dbReference type="RefSeq" id="WP_075612521.1">
    <property type="nucleotide sequence ID" value="NZ_JACIED010000007.1"/>
</dbReference>
<keyword evidence="3" id="KW-1185">Reference proteome</keyword>
<reference evidence="1 4" key="2">
    <citation type="submission" date="2020-08" db="EMBL/GenBank/DDBJ databases">
        <title>Genomic Encyclopedia of Type Strains, Phase IV (KMG-IV): sequencing the most valuable type-strain genomes for metagenomic binning, comparative biology and taxonomic classification.</title>
        <authorList>
            <person name="Goeker M."/>
        </authorList>
    </citation>
    <scope>NUCLEOTIDE SEQUENCE [LARGE SCALE GENOMIC DNA]</scope>
    <source>
        <strain evidence="1 4">DSM 100021</strain>
    </source>
</reference>